<keyword evidence="2" id="KW-1185">Reference proteome</keyword>
<accession>A0A2T6C619</accession>
<dbReference type="AlphaFoldDB" id="A0A2T6C619"/>
<protein>
    <recommendedName>
        <fullName evidence="3">TonB-like protein</fullName>
    </recommendedName>
</protein>
<dbReference type="RefSeq" id="WP_146169697.1">
    <property type="nucleotide sequence ID" value="NZ_QBKT01000001.1"/>
</dbReference>
<name>A0A2T6C619_9FLAO</name>
<evidence type="ECO:0000313" key="1">
    <source>
        <dbReference type="EMBL" id="PTX63764.1"/>
    </source>
</evidence>
<dbReference type="Proteomes" id="UP000244090">
    <property type="component" value="Unassembled WGS sequence"/>
</dbReference>
<organism evidence="1 2">
    <name type="scientific">Kordia periserrulae</name>
    <dbReference type="NCBI Taxonomy" id="701523"/>
    <lineage>
        <taxon>Bacteria</taxon>
        <taxon>Pseudomonadati</taxon>
        <taxon>Bacteroidota</taxon>
        <taxon>Flavobacteriia</taxon>
        <taxon>Flavobacteriales</taxon>
        <taxon>Flavobacteriaceae</taxon>
        <taxon>Kordia</taxon>
    </lineage>
</organism>
<evidence type="ECO:0008006" key="3">
    <source>
        <dbReference type="Google" id="ProtNLM"/>
    </source>
</evidence>
<sequence>MIFVRMKHFWTYCLIFCVCASCDFFKKPVVSQETIIAQEKESINLNTVDVFPSFSNCDELDKEAQKACFFQTLTNQIHEKLSQHTISVTKRIQDTIQVALQIDTLGVIEVSSIHKAVLTAKQIPSLDSLIKASTASLPKVSPAYKRGIPVTTKFMLPIILKVEEQ</sequence>
<evidence type="ECO:0000313" key="2">
    <source>
        <dbReference type="Proteomes" id="UP000244090"/>
    </source>
</evidence>
<gene>
    <name evidence="1" type="ORF">C8N46_101369</name>
</gene>
<dbReference type="EMBL" id="QBKT01000001">
    <property type="protein sequence ID" value="PTX63764.1"/>
    <property type="molecule type" value="Genomic_DNA"/>
</dbReference>
<dbReference type="OrthoDB" id="1191002at2"/>
<proteinExistence type="predicted"/>
<comment type="caution">
    <text evidence="1">The sequence shown here is derived from an EMBL/GenBank/DDBJ whole genome shotgun (WGS) entry which is preliminary data.</text>
</comment>
<reference evidence="1 2" key="1">
    <citation type="submission" date="2018-04" db="EMBL/GenBank/DDBJ databases">
        <title>Genomic Encyclopedia of Archaeal and Bacterial Type Strains, Phase II (KMG-II): from individual species to whole genera.</title>
        <authorList>
            <person name="Goeker M."/>
        </authorList>
    </citation>
    <scope>NUCLEOTIDE SEQUENCE [LARGE SCALE GENOMIC DNA]</scope>
    <source>
        <strain evidence="1 2">DSM 25731</strain>
    </source>
</reference>